<keyword evidence="3" id="KW-1185">Reference proteome</keyword>
<feature type="signal peptide" evidence="1">
    <location>
        <begin position="1"/>
        <end position="22"/>
    </location>
</feature>
<dbReference type="HOGENOM" id="CLU_1600963_0_0_0"/>
<gene>
    <name evidence="2" type="ORF">NITGR_150052</name>
</gene>
<comment type="caution">
    <text evidence="2">The sequence shown here is derived from an EMBL/GenBank/DDBJ whole genome shotgun (WGS) entry which is preliminary data.</text>
</comment>
<evidence type="ECO:0000256" key="1">
    <source>
        <dbReference type="SAM" id="SignalP"/>
    </source>
</evidence>
<dbReference type="EMBL" id="CAQJ01000017">
    <property type="protein sequence ID" value="CCQ89684.1"/>
    <property type="molecule type" value="Genomic_DNA"/>
</dbReference>
<evidence type="ECO:0000313" key="2">
    <source>
        <dbReference type="EMBL" id="CCQ89684.1"/>
    </source>
</evidence>
<keyword evidence="1" id="KW-0732">Signal</keyword>
<sequence length="166" mass="19211">MRGIRLALIWMMVWGLPATAFADMDPKYSCLDYFSRQVTVVKAKDRKAPAVEASYTFRGLPVLNVNFHALAAMKPSTLMQEFMYYRECGRHVLGYVVNPATTAFQLRKQTELADCWAVNRLYYYNGTDKATVIKVQEMLNALPRGHWQHFPGPMRMVDFPKNCYLR</sequence>
<dbReference type="AlphaFoldDB" id="M1YW52"/>
<organism evidence="2 3">
    <name type="scientific">Nitrospina gracilis (strain 3/211)</name>
    <dbReference type="NCBI Taxonomy" id="1266370"/>
    <lineage>
        <taxon>Bacteria</taxon>
        <taxon>Pseudomonadati</taxon>
        <taxon>Nitrospinota/Tectimicrobiota group</taxon>
        <taxon>Nitrospinota</taxon>
        <taxon>Nitrospinia</taxon>
        <taxon>Nitrospinales</taxon>
        <taxon>Nitrospinaceae</taxon>
        <taxon>Nitrospina</taxon>
    </lineage>
</organism>
<dbReference type="InParanoid" id="M1YW52"/>
<accession>M1YW52</accession>
<dbReference type="OrthoDB" id="6402875at2"/>
<dbReference type="Proteomes" id="UP000011704">
    <property type="component" value="Unassembled WGS sequence"/>
</dbReference>
<dbReference type="STRING" id="1266370.NITGR_150052"/>
<evidence type="ECO:0000313" key="3">
    <source>
        <dbReference type="Proteomes" id="UP000011704"/>
    </source>
</evidence>
<feature type="chain" id="PRO_5004019759" evidence="1">
    <location>
        <begin position="23"/>
        <end position="166"/>
    </location>
</feature>
<reference evidence="2 3" key="1">
    <citation type="journal article" date="2013" name="Front. Microbiol.">
        <title>The genome of Nitrospina gracilis illuminates the metabolism and evolution of the major marine nitrite oxidizer.</title>
        <authorList>
            <person name="Luecker S."/>
            <person name="Nowka B."/>
            <person name="Rattei T."/>
            <person name="Spieck E."/>
            <person name="and Daims H."/>
        </authorList>
    </citation>
    <scope>NUCLEOTIDE SEQUENCE [LARGE SCALE GENOMIC DNA]</scope>
    <source>
        <strain evidence="2 3">3/211</strain>
    </source>
</reference>
<proteinExistence type="predicted"/>
<protein>
    <submittedName>
        <fullName evidence="2">Uncharacterized protein</fullName>
    </submittedName>
</protein>
<name>M1YW52_NITG3</name>
<dbReference type="RefSeq" id="WP_005006383.1">
    <property type="nucleotide sequence ID" value="NZ_HG422173.1"/>
</dbReference>